<feature type="transmembrane region" description="Helical" evidence="11">
    <location>
        <begin position="120"/>
        <end position="140"/>
    </location>
</feature>
<keyword evidence="7" id="KW-0449">Lipoprotein</keyword>
<dbReference type="OMA" id="CAWISGC"/>
<evidence type="ECO:0000313" key="14">
    <source>
        <dbReference type="Proteomes" id="UP000003163"/>
    </source>
</evidence>
<dbReference type="EC" id="2.3.1.225" evidence="11"/>
<protein>
    <recommendedName>
        <fullName evidence="11">Palmitoyltransferase</fullName>
        <ecNumber evidence="11">2.3.1.225</ecNumber>
    </recommendedName>
</protein>
<evidence type="ECO:0000256" key="4">
    <source>
        <dbReference type="ARBA" id="ARBA00022989"/>
    </source>
</evidence>
<feature type="transmembrane region" description="Helical" evidence="11">
    <location>
        <begin position="12"/>
        <end position="32"/>
    </location>
</feature>
<evidence type="ECO:0000256" key="2">
    <source>
        <dbReference type="ARBA" id="ARBA00022679"/>
    </source>
</evidence>
<evidence type="ECO:0000256" key="6">
    <source>
        <dbReference type="ARBA" id="ARBA00023139"/>
    </source>
</evidence>
<comment type="catalytic activity">
    <reaction evidence="10 11">
        <text>L-cysteinyl-[protein] + hexadecanoyl-CoA = S-hexadecanoyl-L-cysteinyl-[protein] + CoA</text>
        <dbReference type="Rhea" id="RHEA:36683"/>
        <dbReference type="Rhea" id="RHEA-COMP:10131"/>
        <dbReference type="Rhea" id="RHEA-COMP:11032"/>
        <dbReference type="ChEBI" id="CHEBI:29950"/>
        <dbReference type="ChEBI" id="CHEBI:57287"/>
        <dbReference type="ChEBI" id="CHEBI:57379"/>
        <dbReference type="ChEBI" id="CHEBI:74151"/>
        <dbReference type="EC" id="2.3.1.225"/>
    </reaction>
</comment>
<evidence type="ECO:0000313" key="13">
    <source>
        <dbReference type="EMBL" id="EJW02861.1"/>
    </source>
</evidence>
<evidence type="ECO:0000256" key="5">
    <source>
        <dbReference type="ARBA" id="ARBA00023136"/>
    </source>
</evidence>
<comment type="similarity">
    <text evidence="9">Belongs to the DHHC palmitoyltransferase family. PFA5 subfamily.</text>
</comment>
<feature type="transmembrane region" description="Helical" evidence="11">
    <location>
        <begin position="38"/>
        <end position="56"/>
    </location>
</feature>
<dbReference type="PROSITE" id="PS50216">
    <property type="entry name" value="DHHC"/>
    <property type="match status" value="1"/>
</dbReference>
<dbReference type="PANTHER" id="PTHR22883">
    <property type="entry name" value="ZINC FINGER DHHC DOMAIN CONTAINING PROTEIN"/>
    <property type="match status" value="1"/>
</dbReference>
<feature type="transmembrane region" description="Helical" evidence="11">
    <location>
        <begin position="146"/>
        <end position="168"/>
    </location>
</feature>
<dbReference type="Pfam" id="PF01529">
    <property type="entry name" value="DHHC"/>
    <property type="match status" value="1"/>
</dbReference>
<organism evidence="13 14">
    <name type="scientific">Edhazardia aedis (strain USNM 41457)</name>
    <name type="common">Microsporidian parasite</name>
    <dbReference type="NCBI Taxonomy" id="1003232"/>
    <lineage>
        <taxon>Eukaryota</taxon>
        <taxon>Fungi</taxon>
        <taxon>Fungi incertae sedis</taxon>
        <taxon>Microsporidia</taxon>
        <taxon>Edhazardia</taxon>
    </lineage>
</organism>
<reference evidence="13 14" key="1">
    <citation type="submission" date="2011-08" db="EMBL/GenBank/DDBJ databases">
        <authorList>
            <person name="Liu Z.J."/>
            <person name="Shi F.L."/>
            <person name="Lu J.Q."/>
            <person name="Li M."/>
            <person name="Wang Z.L."/>
        </authorList>
    </citation>
    <scope>NUCLEOTIDE SEQUENCE [LARGE SCALE GENOMIC DNA]</scope>
    <source>
        <strain evidence="13 14">USNM 41457</strain>
    </source>
</reference>
<proteinExistence type="inferred from homology"/>
<reference evidence="14" key="2">
    <citation type="submission" date="2015-07" db="EMBL/GenBank/DDBJ databases">
        <title>Contrasting host-pathogen interactions and genome evolution in two generalist and specialist microsporidian pathogens of mosquitoes.</title>
        <authorList>
            <consortium name="The Broad Institute Genomics Platform"/>
            <consortium name="The Broad Institute Genome Sequencing Center for Infectious Disease"/>
            <person name="Cuomo C.A."/>
            <person name="Sanscrainte N.D."/>
            <person name="Goldberg J.M."/>
            <person name="Heiman D."/>
            <person name="Young S."/>
            <person name="Zeng Q."/>
            <person name="Becnel J.J."/>
            <person name="Birren B.W."/>
        </authorList>
    </citation>
    <scope>NUCLEOTIDE SEQUENCE [LARGE SCALE GENOMIC DNA]</scope>
    <source>
        <strain evidence="14">USNM 41457</strain>
    </source>
</reference>
<keyword evidence="3 11" id="KW-0812">Transmembrane</keyword>
<gene>
    <name evidence="13" type="ORF">EDEG_02741</name>
</gene>
<dbReference type="InterPro" id="IPR001594">
    <property type="entry name" value="Palmitoyltrfase_DHHC"/>
</dbReference>
<dbReference type="GO" id="GO:0006612">
    <property type="term" value="P:protein targeting to membrane"/>
    <property type="evidence" value="ECO:0007669"/>
    <property type="project" value="TreeGrafter"/>
</dbReference>
<evidence type="ECO:0000256" key="9">
    <source>
        <dbReference type="ARBA" id="ARBA00038298"/>
    </source>
</evidence>
<keyword evidence="2 11" id="KW-0808">Transferase</keyword>
<evidence type="ECO:0000256" key="7">
    <source>
        <dbReference type="ARBA" id="ARBA00023288"/>
    </source>
</evidence>
<evidence type="ECO:0000256" key="3">
    <source>
        <dbReference type="ARBA" id="ARBA00022692"/>
    </source>
</evidence>
<keyword evidence="6" id="KW-0564">Palmitate</keyword>
<keyword evidence="5 11" id="KW-0472">Membrane</keyword>
<dbReference type="AlphaFoldDB" id="J9D4W3"/>
<dbReference type="VEuPathDB" id="MicrosporidiaDB:EDEG_02741"/>
<evidence type="ECO:0000256" key="1">
    <source>
        <dbReference type="ARBA" id="ARBA00004141"/>
    </source>
</evidence>
<dbReference type="PANTHER" id="PTHR22883:SF23">
    <property type="entry name" value="PALMITOYLTRANSFERASE ZDHHC6"/>
    <property type="match status" value="1"/>
</dbReference>
<dbReference type="GO" id="GO:0005783">
    <property type="term" value="C:endoplasmic reticulum"/>
    <property type="evidence" value="ECO:0007669"/>
    <property type="project" value="TreeGrafter"/>
</dbReference>
<keyword evidence="14" id="KW-1185">Reference proteome</keyword>
<feature type="domain" description="Palmitoyltransferase DHHC" evidence="12">
    <location>
        <begin position="74"/>
        <end position="137"/>
    </location>
</feature>
<dbReference type="InterPro" id="IPR039859">
    <property type="entry name" value="PFA4/ZDH16/20/ERF2-like"/>
</dbReference>
<evidence type="ECO:0000256" key="10">
    <source>
        <dbReference type="ARBA" id="ARBA00048048"/>
    </source>
</evidence>
<evidence type="ECO:0000256" key="8">
    <source>
        <dbReference type="ARBA" id="ARBA00023315"/>
    </source>
</evidence>
<keyword evidence="4 11" id="KW-1133">Transmembrane helix</keyword>
<keyword evidence="8 11" id="KW-0012">Acyltransferase</keyword>
<accession>J9D4W3</accession>
<dbReference type="HOGENOM" id="CLU_112124_0_0_1"/>
<dbReference type="OrthoDB" id="331948at2759"/>
<evidence type="ECO:0000256" key="11">
    <source>
        <dbReference type="RuleBase" id="RU079119"/>
    </source>
</evidence>
<comment type="caution">
    <text evidence="13">The sequence shown here is derived from an EMBL/GenBank/DDBJ whole genome shotgun (WGS) entry which is preliminary data.</text>
</comment>
<comment type="domain">
    <text evidence="11">The DHHC domain is required for palmitoyltransferase activity.</text>
</comment>
<dbReference type="EMBL" id="AFBI03000053">
    <property type="protein sequence ID" value="EJW02861.1"/>
    <property type="molecule type" value="Genomic_DNA"/>
</dbReference>
<dbReference type="GO" id="GO:0005794">
    <property type="term" value="C:Golgi apparatus"/>
    <property type="evidence" value="ECO:0007669"/>
    <property type="project" value="TreeGrafter"/>
</dbReference>
<dbReference type="GO" id="GO:0016020">
    <property type="term" value="C:membrane"/>
    <property type="evidence" value="ECO:0007669"/>
    <property type="project" value="UniProtKB-SubCell"/>
</dbReference>
<sequence>MEEEIRTAIKYLEYILIASVYAYHVELLFEIYNDVNLIFRPILTYLLLLSIFYYTILIKKSPGSLSDYSDLEARGICTKCMRLKSSRTFHCDACRKCYYKRDHHCPWIGKCVAAGNFREFYLFIGFLIISILSRIILPSVSSKIGFFHNYLCGFLIIFFIFVNFLVCIDRTSAEFNKNNQSNSFIKYRSPWSKVDWQTYKQKLSKMLIDGNINNLWLIPFPFLIKKPRIV</sequence>
<dbReference type="InParanoid" id="J9D4W3"/>
<name>J9D4W3_EDHAE</name>
<dbReference type="GO" id="GO:0019706">
    <property type="term" value="F:protein-cysteine S-palmitoyltransferase activity"/>
    <property type="evidence" value="ECO:0007669"/>
    <property type="project" value="UniProtKB-EC"/>
</dbReference>
<evidence type="ECO:0000259" key="12">
    <source>
        <dbReference type="Pfam" id="PF01529"/>
    </source>
</evidence>
<comment type="subcellular location">
    <subcellularLocation>
        <location evidence="1">Membrane</location>
        <topology evidence="1">Multi-pass membrane protein</topology>
    </subcellularLocation>
</comment>
<dbReference type="Proteomes" id="UP000003163">
    <property type="component" value="Unassembled WGS sequence"/>
</dbReference>